<evidence type="ECO:0000313" key="1">
    <source>
        <dbReference type="EMBL" id="APT60375.1"/>
    </source>
</evidence>
<reference evidence="1 2" key="1">
    <citation type="submission" date="2016-05" db="EMBL/GenBank/DDBJ databases">
        <title>Complete Genome and Methylome Analysis of Psychrotrophic Bacterial Isolates from Antarctic Lake Untersee.</title>
        <authorList>
            <person name="Fomenkov A."/>
            <person name="Akimov V.N."/>
            <person name="Vasilyeva L.V."/>
            <person name="Andersen D."/>
            <person name="Vincze T."/>
            <person name="Roberts R.J."/>
        </authorList>
    </citation>
    <scope>NUCLEOTIDE SEQUENCE [LARGE SCALE GENOMIC DNA]</scope>
    <source>
        <strain evidence="1 2">U14-5</strain>
        <plasmid evidence="2">Plasmid 2</plasmid>
    </source>
</reference>
<protein>
    <submittedName>
        <fullName evidence="1">Uncharacterized protein</fullName>
    </submittedName>
</protein>
<accession>A0A1L7ANL9</accession>
<name>A0A1L7ANL9_9PROT</name>
<dbReference type="KEGG" id="rgi:RGI145_23815"/>
<sequence length="101" mass="11165">MAGESDVSARPPRLCRDCRHARLDLWTLCGLPSPRSAREAWRLACCLHPRVQPAPLPPLADHLVTGEPTMPDPLDFVLCAIERGNEREGHCGTSGRLWEAT</sequence>
<dbReference type="EMBL" id="CP015586">
    <property type="protein sequence ID" value="APT60375.1"/>
    <property type="molecule type" value="Genomic_DNA"/>
</dbReference>
<dbReference type="AlphaFoldDB" id="A0A1L7ANL9"/>
<organism evidence="1 2">
    <name type="scientific">Roseomonas gilardii</name>
    <dbReference type="NCBI Taxonomy" id="257708"/>
    <lineage>
        <taxon>Bacteria</taxon>
        <taxon>Pseudomonadati</taxon>
        <taxon>Pseudomonadota</taxon>
        <taxon>Alphaproteobacteria</taxon>
        <taxon>Acetobacterales</taxon>
        <taxon>Roseomonadaceae</taxon>
        <taxon>Roseomonas</taxon>
    </lineage>
</organism>
<proteinExistence type="predicted"/>
<geneLocation type="plasmid" evidence="1 2">
    <name>2</name>
</geneLocation>
<dbReference type="Proteomes" id="UP000185494">
    <property type="component" value="Chromosome 2"/>
</dbReference>
<evidence type="ECO:0000313" key="2">
    <source>
        <dbReference type="Proteomes" id="UP000185494"/>
    </source>
</evidence>
<dbReference type="RefSeq" id="WP_075801071.1">
    <property type="nucleotide sequence ID" value="NZ_CP015586.1"/>
</dbReference>
<keyword evidence="1" id="KW-0614">Plasmid</keyword>
<gene>
    <name evidence="1" type="ORF">RGI145_23815</name>
</gene>